<reference evidence="2 3" key="1">
    <citation type="submission" date="2024-01" db="EMBL/GenBank/DDBJ databases">
        <title>The complete chloroplast genome sequence of Lithospermum erythrorhizon: insights into the phylogenetic relationship among Boraginaceae species and the maternal lineages of purple gromwells.</title>
        <authorList>
            <person name="Okada T."/>
            <person name="Watanabe K."/>
        </authorList>
    </citation>
    <scope>NUCLEOTIDE SEQUENCE [LARGE SCALE GENOMIC DNA]</scope>
</reference>
<dbReference type="AlphaFoldDB" id="A0AAV3P504"/>
<protein>
    <submittedName>
        <fullName evidence="2">Uncharacterized protein</fullName>
    </submittedName>
</protein>
<accession>A0AAV3P504</accession>
<sequence>MDYAPYYGLLRHDYYANVANNYLSVGPSCGGMGGLSKRERGETSDIHHHGNNNNNTGDDGYLKPSFCKRQKINIVEDQFKQEFKAEGHQICSNASSYNFSGFDYSAARGM</sequence>
<comment type="caution">
    <text evidence="2">The sequence shown here is derived from an EMBL/GenBank/DDBJ whole genome shotgun (WGS) entry which is preliminary data.</text>
</comment>
<feature type="region of interest" description="Disordered" evidence="1">
    <location>
        <begin position="34"/>
        <end position="60"/>
    </location>
</feature>
<gene>
    <name evidence="2" type="ORF">LIER_05344</name>
</gene>
<keyword evidence="3" id="KW-1185">Reference proteome</keyword>
<evidence type="ECO:0000313" key="3">
    <source>
        <dbReference type="Proteomes" id="UP001454036"/>
    </source>
</evidence>
<name>A0AAV3P504_LITER</name>
<evidence type="ECO:0000313" key="2">
    <source>
        <dbReference type="EMBL" id="GAA0145068.1"/>
    </source>
</evidence>
<dbReference type="EMBL" id="BAABME010000732">
    <property type="protein sequence ID" value="GAA0145068.1"/>
    <property type="molecule type" value="Genomic_DNA"/>
</dbReference>
<feature type="compositionally biased region" description="Basic and acidic residues" evidence="1">
    <location>
        <begin position="36"/>
        <end position="48"/>
    </location>
</feature>
<dbReference type="Proteomes" id="UP001454036">
    <property type="component" value="Unassembled WGS sequence"/>
</dbReference>
<evidence type="ECO:0000256" key="1">
    <source>
        <dbReference type="SAM" id="MobiDB-lite"/>
    </source>
</evidence>
<organism evidence="2 3">
    <name type="scientific">Lithospermum erythrorhizon</name>
    <name type="common">Purple gromwell</name>
    <name type="synonym">Lithospermum officinale var. erythrorhizon</name>
    <dbReference type="NCBI Taxonomy" id="34254"/>
    <lineage>
        <taxon>Eukaryota</taxon>
        <taxon>Viridiplantae</taxon>
        <taxon>Streptophyta</taxon>
        <taxon>Embryophyta</taxon>
        <taxon>Tracheophyta</taxon>
        <taxon>Spermatophyta</taxon>
        <taxon>Magnoliopsida</taxon>
        <taxon>eudicotyledons</taxon>
        <taxon>Gunneridae</taxon>
        <taxon>Pentapetalae</taxon>
        <taxon>asterids</taxon>
        <taxon>lamiids</taxon>
        <taxon>Boraginales</taxon>
        <taxon>Boraginaceae</taxon>
        <taxon>Boraginoideae</taxon>
        <taxon>Lithospermeae</taxon>
        <taxon>Lithospermum</taxon>
    </lineage>
</organism>
<proteinExistence type="predicted"/>